<keyword evidence="5" id="KW-0418">Kinase</keyword>
<dbReference type="SUPFAM" id="SSF56112">
    <property type="entry name" value="Protein kinase-like (PK-like)"/>
    <property type="match status" value="2"/>
</dbReference>
<evidence type="ECO:0000259" key="10">
    <source>
        <dbReference type="Pfam" id="PF01636"/>
    </source>
</evidence>
<organism evidence="11 12">
    <name type="scientific">Candidula unifasciata</name>
    <dbReference type="NCBI Taxonomy" id="100452"/>
    <lineage>
        <taxon>Eukaryota</taxon>
        <taxon>Metazoa</taxon>
        <taxon>Spiralia</taxon>
        <taxon>Lophotrochozoa</taxon>
        <taxon>Mollusca</taxon>
        <taxon>Gastropoda</taxon>
        <taxon>Heterobranchia</taxon>
        <taxon>Euthyneura</taxon>
        <taxon>Panpulmonata</taxon>
        <taxon>Eupulmonata</taxon>
        <taxon>Stylommatophora</taxon>
        <taxon>Helicina</taxon>
        <taxon>Helicoidea</taxon>
        <taxon>Geomitridae</taxon>
        <taxon>Candidula</taxon>
    </lineage>
</organism>
<dbReference type="InterPro" id="IPR011009">
    <property type="entry name" value="Kinase-like_dom_sf"/>
</dbReference>
<comment type="function">
    <text evidence="7">Catalyzes the GTP-dependent phosphorylation of 5-hydroxy-L-lysine.</text>
</comment>
<dbReference type="Pfam" id="PF01636">
    <property type="entry name" value="APH"/>
    <property type="match status" value="1"/>
</dbReference>
<dbReference type="PANTHER" id="PTHR21064">
    <property type="entry name" value="AMINOGLYCOSIDE PHOSPHOTRANSFERASE DOMAIN-CONTAINING PROTEIN-RELATED"/>
    <property type="match status" value="1"/>
</dbReference>
<gene>
    <name evidence="11" type="ORF">CUNI_LOCUS12396</name>
</gene>
<comment type="subcellular location">
    <subcellularLocation>
        <location evidence="1">Cytoplasm</location>
    </subcellularLocation>
</comment>
<dbReference type="OrthoDB" id="9973935at2759"/>
<dbReference type="AlphaFoldDB" id="A0A8S3ZF96"/>
<feature type="domain" description="Aminoglycoside phosphotransferase" evidence="10">
    <location>
        <begin position="68"/>
        <end position="246"/>
    </location>
</feature>
<dbReference type="EC" id="2.7.1.81" evidence="8"/>
<dbReference type="EMBL" id="CAJHNH020002472">
    <property type="protein sequence ID" value="CAG5126838.1"/>
    <property type="molecule type" value="Genomic_DNA"/>
</dbReference>
<keyword evidence="12" id="KW-1185">Reference proteome</keyword>
<evidence type="ECO:0000256" key="2">
    <source>
        <dbReference type="ARBA" id="ARBA00006219"/>
    </source>
</evidence>
<evidence type="ECO:0000256" key="1">
    <source>
        <dbReference type="ARBA" id="ARBA00004496"/>
    </source>
</evidence>
<evidence type="ECO:0000256" key="3">
    <source>
        <dbReference type="ARBA" id="ARBA00022490"/>
    </source>
</evidence>
<reference evidence="11" key="1">
    <citation type="submission" date="2021-04" db="EMBL/GenBank/DDBJ databases">
        <authorList>
            <consortium name="Molecular Ecology Group"/>
        </authorList>
    </citation>
    <scope>NUCLEOTIDE SEQUENCE</scope>
</reference>
<comment type="catalytic activity">
    <reaction evidence="6">
        <text>(5R)-5-hydroxy-L-lysine + GTP = (5R)-5-phosphooxy-L-lysine + GDP + H(+)</text>
        <dbReference type="Rhea" id="RHEA:19049"/>
        <dbReference type="ChEBI" id="CHEBI:15378"/>
        <dbReference type="ChEBI" id="CHEBI:37565"/>
        <dbReference type="ChEBI" id="CHEBI:57882"/>
        <dbReference type="ChEBI" id="CHEBI:58189"/>
        <dbReference type="ChEBI" id="CHEBI:58357"/>
        <dbReference type="EC" id="2.7.1.81"/>
    </reaction>
</comment>
<dbReference type="InterPro" id="IPR050249">
    <property type="entry name" value="Pseudomonas-type_ThrB"/>
</dbReference>
<evidence type="ECO:0000256" key="4">
    <source>
        <dbReference type="ARBA" id="ARBA00022679"/>
    </source>
</evidence>
<evidence type="ECO:0000256" key="6">
    <source>
        <dbReference type="ARBA" id="ARBA00036820"/>
    </source>
</evidence>
<name>A0A8S3ZF96_9EUPU</name>
<evidence type="ECO:0000256" key="7">
    <source>
        <dbReference type="ARBA" id="ARBA00037368"/>
    </source>
</evidence>
<dbReference type="InterPro" id="IPR002575">
    <property type="entry name" value="Aminoglycoside_PTrfase"/>
</dbReference>
<comment type="similarity">
    <text evidence="2">Belongs to the aminoglycoside phosphotransferase family.</text>
</comment>
<evidence type="ECO:0000256" key="8">
    <source>
        <dbReference type="ARBA" id="ARBA00038873"/>
    </source>
</evidence>
<dbReference type="PANTHER" id="PTHR21064:SF1">
    <property type="entry name" value="HYDROXYLYSINE KINASE"/>
    <property type="match status" value="1"/>
</dbReference>
<keyword evidence="4" id="KW-0808">Transferase</keyword>
<proteinExistence type="inferred from homology"/>
<protein>
    <recommendedName>
        <fullName evidence="9">Hydroxylysine kinase</fullName>
        <ecNumber evidence="8">2.7.1.81</ecNumber>
    </recommendedName>
</protein>
<keyword evidence="3" id="KW-0963">Cytoplasm</keyword>
<evidence type="ECO:0000313" key="11">
    <source>
        <dbReference type="EMBL" id="CAG5126838.1"/>
    </source>
</evidence>
<comment type="caution">
    <text evidence="11">The sequence shown here is derived from an EMBL/GenBank/DDBJ whole genome shotgun (WGS) entry which is preliminary data.</text>
</comment>
<sequence length="435" mass="48774">DVVSNAQMGGNYKPNLSASSVPMLVQKVYGLSVIVVQELKSYDDQNFLVEEVPGSSLPSDSQFASSHRYVLKILNAFDSRKPAVAEIQTEVILHAKRADIPTPDVIPTTNGNYQLLLSLPKSGFEDAEMEKYVVRLFVFMPDETLDQVALSHQLCYEVGWLAGKLDSVLQDFSKAENSVIASMSRGWNMSHIPELRGKLHIVRCPEQRRIIGEIIDKFETSVLSAQDKFSKGLIHSDFNECNILVSQNFSSVPVKPSEVCRELEHTTSVDNNDVGATEQNFCLDQMQKNVAAKFKCRILTSDNAHSLDTKPWHVSGIIDFGDTTFSLYIFEVAIAIVYIMLNKHGVPAMEAASFFLSGYLQHISLTDFEIKHLKLCVCARFAQSLVLGYFSITSDPGNEYTLTHAERVWPVLKYLWDMPDELAFVQLMEQVTSKL</sequence>
<accession>A0A8S3ZF96</accession>
<evidence type="ECO:0000256" key="5">
    <source>
        <dbReference type="ARBA" id="ARBA00022777"/>
    </source>
</evidence>
<feature type="non-terminal residue" evidence="11">
    <location>
        <position position="1"/>
    </location>
</feature>
<dbReference type="Proteomes" id="UP000678393">
    <property type="component" value="Unassembled WGS sequence"/>
</dbReference>
<dbReference type="Gene3D" id="3.90.1200.10">
    <property type="match status" value="1"/>
</dbReference>
<dbReference type="GO" id="GO:0005737">
    <property type="term" value="C:cytoplasm"/>
    <property type="evidence" value="ECO:0007669"/>
    <property type="project" value="UniProtKB-SubCell"/>
</dbReference>
<evidence type="ECO:0000313" key="12">
    <source>
        <dbReference type="Proteomes" id="UP000678393"/>
    </source>
</evidence>
<evidence type="ECO:0000256" key="9">
    <source>
        <dbReference type="ARBA" id="ARBA00040505"/>
    </source>
</evidence>
<dbReference type="GO" id="GO:0047992">
    <property type="term" value="F:hydroxylysine kinase activity"/>
    <property type="evidence" value="ECO:0007669"/>
    <property type="project" value="UniProtKB-EC"/>
</dbReference>